<proteinExistence type="predicted"/>
<dbReference type="InterPro" id="IPR015919">
    <property type="entry name" value="Cadherin-like_sf"/>
</dbReference>
<dbReference type="EMBL" id="CP056775">
    <property type="protein sequence ID" value="QRR00066.1"/>
    <property type="molecule type" value="Genomic_DNA"/>
</dbReference>
<sequence length="730" mass="75156">MTVIFSYNLHGRNILALCFIIFILFPKPVLAQPPSAFTYPSPVAYIANVSNVFISPTVSGTVTSYSMPASPALPAGLTFNPNTGVISGVPTEALPATVFTVTATNESGSVSTSFTMTITNNYLNNNNNQVHFGGAGVTISHPSGSPTGQVAGDITLYQNVATISGQTIDCIITTKAVNNVSSWIIYDQPDVSGSSFNSNSPDFFSPQMNFGTGGGYVSYEFQFIFGGTYNSTTKTGQNVVLQNVKLNTYDIDGNGNTDAYQYNEFSGFSTSELGVSPTVQAVYNNETGLTRFVSTTNANSLTVTAAATRVRVSYANMSNFSIVVGSRGVGIALFFLDFSVGSTFTSVTTSSPSVDLNTSIVGITNEGAGCAGSLPLTRPSQTNINAQGSLTGMEVSYPASDIRDGAAELLTAAGATGSNVLSLGFTTGSSGTLTIGGVTFNYTKSVSGVQGAATNKIAFTRSTGGTTFTSAEAETLLDALQYSNTAANPTIGDRHLSVLVYNAVFKSPSAMFSATVNCVTLAGHIFKDQNGLLGTTDFNTISANATTGQFAAGAAYAVVVDPATNQVIESRAIAAGGAFNFGTVTPGSYFLYVSATAPAAGSVFTQATFPSGYVSAGENLSAAPGSDLLNDGKLIVTVGTTPVTNANFGLNSPPTANPLNAAALQNPGGTQRVVVPALTGNDPEQGALAGGTGNGIIITTFPTNARLFYNDVEITPESAPIQNYQPALLT</sequence>
<accession>A0ABX7I4W2</accession>
<reference evidence="1 2" key="1">
    <citation type="submission" date="2020-06" db="EMBL/GenBank/DDBJ databases">
        <title>Dyadobacter sandarakinus sp. nov., isolated from the soil of the Arctic Yellow River Station.</title>
        <authorList>
            <person name="Zhang Y."/>
            <person name="Peng F."/>
        </authorList>
    </citation>
    <scope>NUCLEOTIDE SEQUENCE [LARGE SCALE GENOMIC DNA]</scope>
    <source>
        <strain evidence="1 2">Q3-56</strain>
    </source>
</reference>
<evidence type="ECO:0000313" key="1">
    <source>
        <dbReference type="EMBL" id="QRR00066.1"/>
    </source>
</evidence>
<dbReference type="Pfam" id="PF05345">
    <property type="entry name" value="He_PIG"/>
    <property type="match status" value="1"/>
</dbReference>
<dbReference type="RefSeq" id="WP_204660826.1">
    <property type="nucleotide sequence ID" value="NZ_CP056775.1"/>
</dbReference>
<dbReference type="Proteomes" id="UP000612680">
    <property type="component" value="Chromosome"/>
</dbReference>
<gene>
    <name evidence="1" type="ORF">HWI92_03625</name>
</gene>
<keyword evidence="2" id="KW-1185">Reference proteome</keyword>
<evidence type="ECO:0000313" key="2">
    <source>
        <dbReference type="Proteomes" id="UP000612680"/>
    </source>
</evidence>
<name>A0ABX7I4W2_9BACT</name>
<protein>
    <submittedName>
        <fullName evidence="1">Ig domain-containing protein</fullName>
    </submittedName>
</protein>
<dbReference type="InterPro" id="IPR013783">
    <property type="entry name" value="Ig-like_fold"/>
</dbReference>
<organism evidence="1 2">
    <name type="scientific">Dyadobacter sandarakinus</name>
    <dbReference type="NCBI Taxonomy" id="2747268"/>
    <lineage>
        <taxon>Bacteria</taxon>
        <taxon>Pseudomonadati</taxon>
        <taxon>Bacteroidota</taxon>
        <taxon>Cytophagia</taxon>
        <taxon>Cytophagales</taxon>
        <taxon>Spirosomataceae</taxon>
        <taxon>Dyadobacter</taxon>
    </lineage>
</organism>
<dbReference type="Gene3D" id="2.60.40.10">
    <property type="entry name" value="Immunoglobulins"/>
    <property type="match status" value="1"/>
</dbReference>
<dbReference type="SUPFAM" id="SSF49313">
    <property type="entry name" value="Cadherin-like"/>
    <property type="match status" value="1"/>
</dbReference>